<organism evidence="1 2">
    <name type="scientific">Alkaliphilus hydrothermalis</name>
    <dbReference type="NCBI Taxonomy" id="1482730"/>
    <lineage>
        <taxon>Bacteria</taxon>
        <taxon>Bacillati</taxon>
        <taxon>Bacillota</taxon>
        <taxon>Clostridia</taxon>
        <taxon>Peptostreptococcales</taxon>
        <taxon>Natronincolaceae</taxon>
        <taxon>Alkaliphilus</taxon>
    </lineage>
</organism>
<evidence type="ECO:0000313" key="2">
    <source>
        <dbReference type="Proteomes" id="UP001314796"/>
    </source>
</evidence>
<accession>A0ABS2NQM2</accession>
<dbReference type="EMBL" id="JAFBEE010000011">
    <property type="protein sequence ID" value="MBM7615260.1"/>
    <property type="molecule type" value="Genomic_DNA"/>
</dbReference>
<dbReference type="RefSeq" id="WP_204402253.1">
    <property type="nucleotide sequence ID" value="NZ_JAFBEE010000011.1"/>
</dbReference>
<sequence>MKIKKLAYKTTLYIPTEDGDNQSLPKGTLDELMEESLKSLVKLGGGATIVDGMGYWKDEKNIVEKMETKLIICHVDDLEKSVDILKKLSLQIKKKTNSKAVCFEINDSLYIL</sequence>
<gene>
    <name evidence="1" type="ORF">JOC73_001829</name>
</gene>
<protein>
    <recommendedName>
        <fullName evidence="3">DUF190 domain-containing protein</fullName>
    </recommendedName>
</protein>
<evidence type="ECO:0008006" key="3">
    <source>
        <dbReference type="Google" id="ProtNLM"/>
    </source>
</evidence>
<comment type="caution">
    <text evidence="1">The sequence shown here is derived from an EMBL/GenBank/DDBJ whole genome shotgun (WGS) entry which is preliminary data.</text>
</comment>
<dbReference type="Proteomes" id="UP001314796">
    <property type="component" value="Unassembled WGS sequence"/>
</dbReference>
<evidence type="ECO:0000313" key="1">
    <source>
        <dbReference type="EMBL" id="MBM7615260.1"/>
    </source>
</evidence>
<proteinExistence type="predicted"/>
<name>A0ABS2NQM2_9FIRM</name>
<reference evidence="1 2" key="1">
    <citation type="submission" date="2021-01" db="EMBL/GenBank/DDBJ databases">
        <title>Genomic Encyclopedia of Type Strains, Phase IV (KMG-IV): sequencing the most valuable type-strain genomes for metagenomic binning, comparative biology and taxonomic classification.</title>
        <authorList>
            <person name="Goeker M."/>
        </authorList>
    </citation>
    <scope>NUCLEOTIDE SEQUENCE [LARGE SCALE GENOMIC DNA]</scope>
    <source>
        <strain evidence="1 2">DSM 25890</strain>
    </source>
</reference>
<keyword evidence="2" id="KW-1185">Reference proteome</keyword>